<accession>A0AAV0W8A7</accession>
<comment type="caution">
    <text evidence="2">The sequence shown here is derived from an EMBL/GenBank/DDBJ whole genome shotgun (WGS) entry which is preliminary data.</text>
</comment>
<evidence type="ECO:0000313" key="2">
    <source>
        <dbReference type="EMBL" id="CAI6352051.1"/>
    </source>
</evidence>
<proteinExistence type="predicted"/>
<dbReference type="EMBL" id="CARXXK010000001">
    <property type="protein sequence ID" value="CAI6352051.1"/>
    <property type="molecule type" value="Genomic_DNA"/>
</dbReference>
<organism evidence="2 3">
    <name type="scientific">Macrosiphum euphorbiae</name>
    <name type="common">potato aphid</name>
    <dbReference type="NCBI Taxonomy" id="13131"/>
    <lineage>
        <taxon>Eukaryota</taxon>
        <taxon>Metazoa</taxon>
        <taxon>Ecdysozoa</taxon>
        <taxon>Arthropoda</taxon>
        <taxon>Hexapoda</taxon>
        <taxon>Insecta</taxon>
        <taxon>Pterygota</taxon>
        <taxon>Neoptera</taxon>
        <taxon>Paraneoptera</taxon>
        <taxon>Hemiptera</taxon>
        <taxon>Sternorrhyncha</taxon>
        <taxon>Aphidomorpha</taxon>
        <taxon>Aphidoidea</taxon>
        <taxon>Aphididae</taxon>
        <taxon>Macrosiphini</taxon>
        <taxon>Macrosiphum</taxon>
    </lineage>
</organism>
<dbReference type="Proteomes" id="UP001160148">
    <property type="component" value="Unassembled WGS sequence"/>
</dbReference>
<name>A0AAV0W8A7_9HEMI</name>
<feature type="transmembrane region" description="Helical" evidence="1">
    <location>
        <begin position="20"/>
        <end position="44"/>
    </location>
</feature>
<evidence type="ECO:0000313" key="3">
    <source>
        <dbReference type="Proteomes" id="UP001160148"/>
    </source>
</evidence>
<keyword evidence="3" id="KW-1185">Reference proteome</keyword>
<reference evidence="2 3" key="1">
    <citation type="submission" date="2023-01" db="EMBL/GenBank/DDBJ databases">
        <authorList>
            <person name="Whitehead M."/>
        </authorList>
    </citation>
    <scope>NUCLEOTIDE SEQUENCE [LARGE SCALE GENOMIC DNA]</scope>
</reference>
<sequence>MELHQTIDMHFLPFVGRKKLIFVCVLFLLTEINAKVLFTFLLGVTTLASGFVIRPYENTDYEVPDYVTEGDKQLDLEGLEPDTTDQDLNETTSTTVTKATTISHTTAPTVPTTPATTTVVYEPDDSYDDDCDCPPQFLIYIYDGISK</sequence>
<dbReference type="AlphaFoldDB" id="A0AAV0W8A7"/>
<keyword evidence="1" id="KW-1133">Transmembrane helix</keyword>
<protein>
    <submittedName>
        <fullName evidence="2">Uncharacterized protein</fullName>
    </submittedName>
</protein>
<keyword evidence="1" id="KW-0472">Membrane</keyword>
<evidence type="ECO:0000256" key="1">
    <source>
        <dbReference type="SAM" id="Phobius"/>
    </source>
</evidence>
<gene>
    <name evidence="2" type="ORF">MEUPH1_LOCUS8343</name>
</gene>
<keyword evidence="1" id="KW-0812">Transmembrane</keyword>